<keyword evidence="1" id="KW-1133">Transmembrane helix</keyword>
<name>A0ABT5HYK0_9CAUL</name>
<dbReference type="Proteomes" id="UP001214854">
    <property type="component" value="Unassembled WGS sequence"/>
</dbReference>
<dbReference type="RefSeq" id="WP_272749660.1">
    <property type="nucleotide sequence ID" value="NZ_JAQQKX010000022.1"/>
</dbReference>
<sequence>MISLSRLANRLKLKTFTQAFSEARGGAAAVEFALIAPILIVLYLGLAELTLGMMASRRTSHLAATVGDLAAQSESLTDANVSDIFDIGTSMLQPFTTTGTVLKIRLSCVKMSTANKAEVQWSDGRNLTKYANNYVLTNITTTQLPQGESLIVTEVEYAYTSPFTQFLPSISTFKDTYYHHPRTGTTVTRKAS</sequence>
<dbReference type="InterPro" id="IPR012495">
    <property type="entry name" value="TadE-like_dom"/>
</dbReference>
<dbReference type="Pfam" id="PF07811">
    <property type="entry name" value="TadE"/>
    <property type="match status" value="1"/>
</dbReference>
<reference evidence="3 4" key="1">
    <citation type="submission" date="2023-01" db="EMBL/GenBank/DDBJ databases">
        <title>Novel species of the genus Asticcacaulis isolated from rivers.</title>
        <authorList>
            <person name="Lu H."/>
        </authorList>
    </citation>
    <scope>NUCLEOTIDE SEQUENCE [LARGE SCALE GENOMIC DNA]</scope>
    <source>
        <strain evidence="3 4">BYS171W</strain>
    </source>
</reference>
<keyword evidence="1" id="KW-0472">Membrane</keyword>
<accession>A0ABT5HYK0</accession>
<protein>
    <submittedName>
        <fullName evidence="3">Pilus assembly protein</fullName>
    </submittedName>
</protein>
<feature type="domain" description="TadE-like" evidence="2">
    <location>
        <begin position="26"/>
        <end position="64"/>
    </location>
</feature>
<evidence type="ECO:0000313" key="4">
    <source>
        <dbReference type="Proteomes" id="UP001214854"/>
    </source>
</evidence>
<dbReference type="EMBL" id="JAQQKX010000022">
    <property type="protein sequence ID" value="MDC7685154.1"/>
    <property type="molecule type" value="Genomic_DNA"/>
</dbReference>
<gene>
    <name evidence="3" type="ORF">PQU92_17865</name>
</gene>
<organism evidence="3 4">
    <name type="scientific">Asticcacaulis aquaticus</name>
    <dbReference type="NCBI Taxonomy" id="2984212"/>
    <lineage>
        <taxon>Bacteria</taxon>
        <taxon>Pseudomonadati</taxon>
        <taxon>Pseudomonadota</taxon>
        <taxon>Alphaproteobacteria</taxon>
        <taxon>Caulobacterales</taxon>
        <taxon>Caulobacteraceae</taxon>
        <taxon>Asticcacaulis</taxon>
    </lineage>
</organism>
<evidence type="ECO:0000259" key="2">
    <source>
        <dbReference type="Pfam" id="PF07811"/>
    </source>
</evidence>
<keyword evidence="1" id="KW-0812">Transmembrane</keyword>
<comment type="caution">
    <text evidence="3">The sequence shown here is derived from an EMBL/GenBank/DDBJ whole genome shotgun (WGS) entry which is preliminary data.</text>
</comment>
<keyword evidence="4" id="KW-1185">Reference proteome</keyword>
<feature type="transmembrane region" description="Helical" evidence="1">
    <location>
        <begin position="32"/>
        <end position="51"/>
    </location>
</feature>
<evidence type="ECO:0000256" key="1">
    <source>
        <dbReference type="SAM" id="Phobius"/>
    </source>
</evidence>
<proteinExistence type="predicted"/>
<evidence type="ECO:0000313" key="3">
    <source>
        <dbReference type="EMBL" id="MDC7685154.1"/>
    </source>
</evidence>